<dbReference type="VEuPathDB" id="FungiDB:G647_10117"/>
<name>V9DL12_9EURO</name>
<organism evidence="1 2">
    <name type="scientific">Cladophialophora carrionii CBS 160.54</name>
    <dbReference type="NCBI Taxonomy" id="1279043"/>
    <lineage>
        <taxon>Eukaryota</taxon>
        <taxon>Fungi</taxon>
        <taxon>Dikarya</taxon>
        <taxon>Ascomycota</taxon>
        <taxon>Pezizomycotina</taxon>
        <taxon>Eurotiomycetes</taxon>
        <taxon>Chaetothyriomycetidae</taxon>
        <taxon>Chaetothyriales</taxon>
        <taxon>Herpotrichiellaceae</taxon>
        <taxon>Cladophialophora</taxon>
    </lineage>
</organism>
<dbReference type="Proteomes" id="UP000030678">
    <property type="component" value="Unassembled WGS sequence"/>
</dbReference>
<gene>
    <name evidence="1" type="ORF">G647_10117</name>
</gene>
<dbReference type="HOGENOM" id="CLU_2440661_0_0_1"/>
<dbReference type="RefSeq" id="XP_008724331.1">
    <property type="nucleotide sequence ID" value="XM_008726109.1"/>
</dbReference>
<dbReference type="AlphaFoldDB" id="V9DL12"/>
<protein>
    <submittedName>
        <fullName evidence="1">Uncharacterized protein</fullName>
    </submittedName>
</protein>
<dbReference type="OrthoDB" id="4144231at2759"/>
<reference evidence="1 2" key="1">
    <citation type="submission" date="2013-03" db="EMBL/GenBank/DDBJ databases">
        <title>The Genome Sequence of Cladophialophora carrionii CBS 160.54.</title>
        <authorList>
            <consortium name="The Broad Institute Genomics Platform"/>
            <person name="Cuomo C."/>
            <person name="de Hoog S."/>
            <person name="Gorbushina A."/>
            <person name="Walker B."/>
            <person name="Young S.K."/>
            <person name="Zeng Q."/>
            <person name="Gargeya S."/>
            <person name="Fitzgerald M."/>
            <person name="Haas B."/>
            <person name="Abouelleil A."/>
            <person name="Allen A.W."/>
            <person name="Alvarado L."/>
            <person name="Arachchi H.M."/>
            <person name="Berlin A.M."/>
            <person name="Chapman S.B."/>
            <person name="Gainer-Dewar J."/>
            <person name="Goldberg J."/>
            <person name="Griggs A."/>
            <person name="Gujja S."/>
            <person name="Hansen M."/>
            <person name="Howarth C."/>
            <person name="Imamovic A."/>
            <person name="Ireland A."/>
            <person name="Larimer J."/>
            <person name="McCowan C."/>
            <person name="Murphy C."/>
            <person name="Pearson M."/>
            <person name="Poon T.W."/>
            <person name="Priest M."/>
            <person name="Roberts A."/>
            <person name="Saif S."/>
            <person name="Shea T."/>
            <person name="Sisk P."/>
            <person name="Sykes S."/>
            <person name="Wortman J."/>
            <person name="Nusbaum C."/>
            <person name="Birren B."/>
        </authorList>
    </citation>
    <scope>NUCLEOTIDE SEQUENCE [LARGE SCALE GENOMIC DNA]</scope>
    <source>
        <strain evidence="1 2">CBS 160.54</strain>
    </source>
</reference>
<sequence length="90" mass="10242">MTLENTRESPRVDAFLHGGTTVWDFGLLERSSQVSAVLGTHATKLRHEDLGRFGNERERLAALVKFMDAVTNPKTVREAMVYRPILVDWE</sequence>
<dbReference type="EMBL" id="KB822699">
    <property type="protein sequence ID" value="ETI27018.1"/>
    <property type="molecule type" value="Genomic_DNA"/>
</dbReference>
<evidence type="ECO:0000313" key="1">
    <source>
        <dbReference type="EMBL" id="ETI27018.1"/>
    </source>
</evidence>
<evidence type="ECO:0000313" key="2">
    <source>
        <dbReference type="Proteomes" id="UP000030678"/>
    </source>
</evidence>
<accession>V9DL12</accession>
<dbReference type="GeneID" id="19988610"/>
<proteinExistence type="predicted"/>